<dbReference type="HOGENOM" id="CLU_053514_3_0_4"/>
<dbReference type="Gene3D" id="3.40.50.620">
    <property type="entry name" value="HUPs"/>
    <property type="match status" value="1"/>
</dbReference>
<evidence type="ECO:0000313" key="3">
    <source>
        <dbReference type="EMBL" id="BAL95729.1"/>
    </source>
</evidence>
<organism evidence="3 4">
    <name type="scientific">Rubrivivax gelatinosus (strain NBRC 100245 / IL144)</name>
    <dbReference type="NCBI Taxonomy" id="983917"/>
    <lineage>
        <taxon>Bacteria</taxon>
        <taxon>Pseudomonadati</taxon>
        <taxon>Pseudomonadota</taxon>
        <taxon>Betaproteobacteria</taxon>
        <taxon>Burkholderiales</taxon>
        <taxon>Sphaerotilaceae</taxon>
        <taxon>Rubrivivax</taxon>
    </lineage>
</organism>
<dbReference type="KEGG" id="rge:RGE_23880"/>
<accession>I0HRU2</accession>
<dbReference type="InterPro" id="IPR014729">
    <property type="entry name" value="Rossmann-like_a/b/a_fold"/>
</dbReference>
<evidence type="ECO:0000259" key="2">
    <source>
        <dbReference type="Pfam" id="PF02698"/>
    </source>
</evidence>
<dbReference type="CDD" id="cd06259">
    <property type="entry name" value="YdcF-like"/>
    <property type="match status" value="1"/>
</dbReference>
<keyword evidence="1" id="KW-0472">Membrane</keyword>
<keyword evidence="4" id="KW-1185">Reference proteome</keyword>
<evidence type="ECO:0000256" key="1">
    <source>
        <dbReference type="SAM" id="Phobius"/>
    </source>
</evidence>
<feature type="transmembrane region" description="Helical" evidence="1">
    <location>
        <begin position="20"/>
        <end position="38"/>
    </location>
</feature>
<name>I0HRU2_RUBGI</name>
<dbReference type="RefSeq" id="WP_014428591.1">
    <property type="nucleotide sequence ID" value="NC_017075.1"/>
</dbReference>
<dbReference type="InterPro" id="IPR051599">
    <property type="entry name" value="Cell_Envelope_Assoc"/>
</dbReference>
<dbReference type="PATRIC" id="fig|983917.3.peg.2321"/>
<dbReference type="GO" id="GO:0043164">
    <property type="term" value="P:Gram-negative-bacterium-type cell wall biogenesis"/>
    <property type="evidence" value="ECO:0007669"/>
    <property type="project" value="TreeGrafter"/>
</dbReference>
<dbReference type="GO" id="GO:0000270">
    <property type="term" value="P:peptidoglycan metabolic process"/>
    <property type="evidence" value="ECO:0007669"/>
    <property type="project" value="TreeGrafter"/>
</dbReference>
<sequence>MNDLLMRLGIESWKPALATLLLPPVPLLLLILIGALMLRRRALGWLPLLAGVAGLWAICSSAGGQWLVTRLTQPPPVLSEAQVQSLRGAPHTAILVLGAGRYPWAPEYGGAVLKPLAAERLRYGVRLAHRTGLPLGFSGGVGHGSEGGPSEAEAAAAMLAEDYRLPLRWAEGRSRDTTENARYSVEMLRRDGITRIVLVTHGFHMRRALGAFERAAADGGPPIEIVPAPTGMRAPRQLLLSDLMPEPEGYRLSWIAVHEWLGRLAGA</sequence>
<dbReference type="Pfam" id="PF02698">
    <property type="entry name" value="DUF218"/>
    <property type="match status" value="1"/>
</dbReference>
<proteinExistence type="predicted"/>
<dbReference type="Proteomes" id="UP000007883">
    <property type="component" value="Chromosome"/>
</dbReference>
<reference evidence="3 4" key="1">
    <citation type="journal article" date="2012" name="J. Bacteriol.">
        <title>Complete genome sequence of phototrophic betaproteobacterium Rubrivivax gelatinosus IL144.</title>
        <authorList>
            <person name="Nagashima S."/>
            <person name="Kamimura A."/>
            <person name="Shimizu T."/>
            <person name="Nakamura-isaki S."/>
            <person name="Aono E."/>
            <person name="Sakamoto K."/>
            <person name="Ichikawa N."/>
            <person name="Nakazawa H."/>
            <person name="Sekine M."/>
            <person name="Yamazaki S."/>
            <person name="Fujita N."/>
            <person name="Shimada K."/>
            <person name="Hanada S."/>
            <person name="Nagashima K.V.P."/>
        </authorList>
    </citation>
    <scope>NUCLEOTIDE SEQUENCE [LARGE SCALE GENOMIC DNA]</scope>
    <source>
        <strain evidence="4">NBRC 100245 / IL144</strain>
    </source>
</reference>
<dbReference type="PANTHER" id="PTHR30336">
    <property type="entry name" value="INNER MEMBRANE PROTEIN, PROBABLE PERMEASE"/>
    <property type="match status" value="1"/>
</dbReference>
<dbReference type="AlphaFoldDB" id="I0HRU2"/>
<dbReference type="InterPro" id="IPR003848">
    <property type="entry name" value="DUF218"/>
</dbReference>
<protein>
    <recommendedName>
        <fullName evidence="2">DUF218 domain-containing protein</fullName>
    </recommendedName>
</protein>
<gene>
    <name evidence="3" type="ordered locus">RGE_23880</name>
</gene>
<feature type="transmembrane region" description="Helical" evidence="1">
    <location>
        <begin position="45"/>
        <end position="68"/>
    </location>
</feature>
<keyword evidence="1" id="KW-0812">Transmembrane</keyword>
<dbReference type="GO" id="GO:0005886">
    <property type="term" value="C:plasma membrane"/>
    <property type="evidence" value="ECO:0007669"/>
    <property type="project" value="TreeGrafter"/>
</dbReference>
<evidence type="ECO:0000313" key="4">
    <source>
        <dbReference type="Proteomes" id="UP000007883"/>
    </source>
</evidence>
<feature type="domain" description="DUF218" evidence="2">
    <location>
        <begin position="93"/>
        <end position="262"/>
    </location>
</feature>
<dbReference type="PANTHER" id="PTHR30336:SF4">
    <property type="entry name" value="ENVELOPE BIOGENESIS FACTOR ELYC"/>
    <property type="match status" value="1"/>
</dbReference>
<keyword evidence="1" id="KW-1133">Transmembrane helix</keyword>
<dbReference type="eggNOG" id="COG1434">
    <property type="taxonomic scope" value="Bacteria"/>
</dbReference>
<dbReference type="EMBL" id="AP012320">
    <property type="protein sequence ID" value="BAL95729.1"/>
    <property type="molecule type" value="Genomic_DNA"/>
</dbReference>